<comment type="caution">
    <text evidence="2">The sequence shown here is derived from an EMBL/GenBank/DDBJ whole genome shotgun (WGS) entry which is preliminary data.</text>
</comment>
<proteinExistence type="predicted"/>
<evidence type="ECO:0000256" key="1">
    <source>
        <dbReference type="SAM" id="SignalP"/>
    </source>
</evidence>
<keyword evidence="3" id="KW-1185">Reference proteome</keyword>
<organism evidence="2 3">
    <name type="scientific">Siccirubricoccus deserti</name>
    <dbReference type="NCBI Taxonomy" id="2013562"/>
    <lineage>
        <taxon>Bacteria</taxon>
        <taxon>Pseudomonadati</taxon>
        <taxon>Pseudomonadota</taxon>
        <taxon>Alphaproteobacteria</taxon>
        <taxon>Acetobacterales</taxon>
        <taxon>Roseomonadaceae</taxon>
        <taxon>Siccirubricoccus</taxon>
    </lineage>
</organism>
<reference evidence="2" key="1">
    <citation type="submission" date="2020-08" db="EMBL/GenBank/DDBJ databases">
        <authorList>
            <person name="Hu Y."/>
            <person name="Nguyen S.V."/>
            <person name="Li F."/>
            <person name="Fanning S."/>
        </authorList>
    </citation>
    <scope>NUCLEOTIDE SEQUENCE</scope>
    <source>
        <strain evidence="2">SYSU D8009</strain>
    </source>
</reference>
<feature type="chain" id="PRO_5040896112" description="PEP-CTERM sorting domain-containing protein" evidence="1">
    <location>
        <begin position="23"/>
        <end position="215"/>
    </location>
</feature>
<evidence type="ECO:0008006" key="4">
    <source>
        <dbReference type="Google" id="ProtNLM"/>
    </source>
</evidence>
<name>A0A9X0R4C3_9PROT</name>
<dbReference type="AlphaFoldDB" id="A0A9X0R4C3"/>
<gene>
    <name evidence="2" type="ORF">H7965_26730</name>
</gene>
<accession>A0A9X0R4C3</accession>
<dbReference type="RefSeq" id="WP_186773595.1">
    <property type="nucleotide sequence ID" value="NZ_JACOMF010000086.1"/>
</dbReference>
<keyword evidence="1" id="KW-0732">Signal</keyword>
<protein>
    <recommendedName>
        <fullName evidence="4">PEP-CTERM sorting domain-containing protein</fullName>
    </recommendedName>
</protein>
<sequence length="215" mass="22020">MYRFLAIPTAAVLALAPAAALAGAVFTFSEVDGNVVMTSSGSVDTRLLVQQSHPSGWGGAGIEENGSHDIMGGTTVGSVNVAFGFHAGTNFSAWASANGPWTASNFSVSTITGTKGFATYIYDNGQKPGLGVNSADIVDGIWTPDQSWTWNNASFASLNMIAGTYTVTDAGTGEFLTIQVGAAGPTTVPEPVSMTLLGAGLLGLGLTRGLRRRPV</sequence>
<evidence type="ECO:0000313" key="2">
    <source>
        <dbReference type="EMBL" id="MBC4018855.1"/>
    </source>
</evidence>
<feature type="signal peptide" evidence="1">
    <location>
        <begin position="1"/>
        <end position="22"/>
    </location>
</feature>
<evidence type="ECO:0000313" key="3">
    <source>
        <dbReference type="Proteomes" id="UP000600101"/>
    </source>
</evidence>
<dbReference type="Proteomes" id="UP000600101">
    <property type="component" value="Unassembled WGS sequence"/>
</dbReference>
<dbReference type="EMBL" id="JACOMF010000086">
    <property type="protein sequence ID" value="MBC4018855.1"/>
    <property type="molecule type" value="Genomic_DNA"/>
</dbReference>